<dbReference type="SUPFAM" id="SSF58038">
    <property type="entry name" value="SNARE fusion complex"/>
    <property type="match status" value="1"/>
</dbReference>
<protein>
    <submittedName>
        <fullName evidence="8">t-SNARE coiled-coil homology domain-containing protein</fullName>
    </submittedName>
</protein>
<keyword evidence="7" id="KW-1185">Reference proteome</keyword>
<evidence type="ECO:0000256" key="1">
    <source>
        <dbReference type="ARBA" id="ARBA00004123"/>
    </source>
</evidence>
<keyword evidence="4" id="KW-0175">Coiled coil</keyword>
<dbReference type="InterPro" id="IPR012890">
    <property type="entry name" value="GCFC2-like"/>
</dbReference>
<sequence>MSLRMCILKVELLERERKRMAEMMRAMMVGGAYTAPDENNEPQPMDVEMDIDMDIREPEVTHAGQVSGKTSNVTLDGILSKLRLRIKDREEALNTREAELEKVEKNIAENKETMAKLQMDEPRLEELFTMYQEIRAYSRDLLECLSEKVDEIKNLEGRVFSVVNGRAQRLRRRRRQDVHDVYDECSAAAAGKNINAMRAPNVTQRAAEREARRARRRRNRENTLEGVAHDDGLSSDDEETNSEIAATQLVIKEVTEAARLVFVDALDDFCHIDKILSRFVDWLALDETSFTDAYIQLCIPKLLSPFIRLEIIDWNPLESDDRPLHTMRWYEDLLSCGSSNAGLNSEHEMIVSLIPLCIERIIIPRIADMVQEQWDPLSQKQCSRLGFLLSSLVDECPTLVPSSRSVKRLLEAIRQRVQESIDEDLFVPIYSKQAVENASTGCRVFLDRQFWNAVKVSFAIFIDLMRCVNSLSSTLSEECMKELLVDGIMRRSITLALQCSMWNDASILRKCKAAVKAIPTDWWHKYSGSLKTLISVLQRITHEHLSNKNRFAFLAASQYFRKGMHKCALSSGTLFKGIGEGNTKNNWLREVISFEMLYSGTAFARLVGLNKMRSQSFRTLRHPISAFARVSIEMDWQHALVVIERFERITQMNMREIKQLHRSILEMERLGDTASATSDKRHVTRKLDQLLAGLRQILDVRGKLDPKCQEQFDLRIEPTRMQIQSVVNTLSLVCAVNDDDTSTSTSKNIYTDLYEQQSSTIPPGQMKSQQQIEAELMRLRAEQAKADAEESRRLAADIEDLNEIMLDLGRLVHSQHEIVDSIEENVERSRLEIQSGHKQLKKAQAAQTAKYPLVAAAIGGVALGGPIGIAAGSTIAGVCAAVGGAVAGWLELREFIEKGE</sequence>
<reference evidence="8" key="1">
    <citation type="submission" date="2023-03" db="UniProtKB">
        <authorList>
            <consortium name="WormBaseParasite"/>
        </authorList>
    </citation>
    <scope>IDENTIFICATION</scope>
</reference>
<evidence type="ECO:0000256" key="4">
    <source>
        <dbReference type="SAM" id="Coils"/>
    </source>
</evidence>
<evidence type="ECO:0000259" key="6">
    <source>
        <dbReference type="PROSITE" id="PS50192"/>
    </source>
</evidence>
<dbReference type="PANTHER" id="PTHR12214:SF0">
    <property type="entry name" value="LD29489P"/>
    <property type="match status" value="1"/>
</dbReference>
<dbReference type="InterPro" id="IPR000727">
    <property type="entry name" value="T_SNARE_dom"/>
</dbReference>
<dbReference type="GO" id="GO:0005634">
    <property type="term" value="C:nucleus"/>
    <property type="evidence" value="ECO:0007669"/>
    <property type="project" value="UniProtKB-SubCell"/>
</dbReference>
<dbReference type="Pfam" id="PF26585">
    <property type="entry name" value="STX17_N"/>
    <property type="match status" value="1"/>
</dbReference>
<evidence type="ECO:0000313" key="7">
    <source>
        <dbReference type="Proteomes" id="UP000036681"/>
    </source>
</evidence>
<dbReference type="SMART" id="SM00397">
    <property type="entry name" value="t_SNARE"/>
    <property type="match status" value="1"/>
</dbReference>
<feature type="domain" description="T-SNARE coiled-coil homology" evidence="6">
    <location>
        <begin position="781"/>
        <end position="843"/>
    </location>
</feature>
<dbReference type="Gene3D" id="1.20.5.110">
    <property type="match status" value="1"/>
</dbReference>
<dbReference type="InterPro" id="IPR059001">
    <property type="entry name" value="STX17_N"/>
</dbReference>
<dbReference type="GO" id="GO:0003677">
    <property type="term" value="F:DNA binding"/>
    <property type="evidence" value="ECO:0007669"/>
    <property type="project" value="InterPro"/>
</dbReference>
<feature type="coiled-coil region" evidence="4">
    <location>
        <begin position="86"/>
        <end position="120"/>
    </location>
</feature>
<evidence type="ECO:0000256" key="5">
    <source>
        <dbReference type="SAM" id="MobiDB-lite"/>
    </source>
</evidence>
<dbReference type="PANTHER" id="PTHR12214">
    <property type="entry name" value="GC-RICH SEQUENCE DNA-BINDING FACTOR"/>
    <property type="match status" value="1"/>
</dbReference>
<proteinExistence type="inferred from homology"/>
<dbReference type="WBParaSite" id="ALUE_0001673601-mRNA-1">
    <property type="protein sequence ID" value="ALUE_0001673601-mRNA-1"/>
    <property type="gene ID" value="ALUE_0001673601"/>
</dbReference>
<dbReference type="GO" id="GO:0000398">
    <property type="term" value="P:mRNA splicing, via spliceosome"/>
    <property type="evidence" value="ECO:0007669"/>
    <property type="project" value="InterPro"/>
</dbReference>
<feature type="region of interest" description="Disordered" evidence="5">
    <location>
        <begin position="201"/>
        <end position="239"/>
    </location>
</feature>
<dbReference type="AlphaFoldDB" id="A0A9J2Q2T5"/>
<evidence type="ECO:0000256" key="2">
    <source>
        <dbReference type="ARBA" id="ARBA00010801"/>
    </source>
</evidence>
<evidence type="ECO:0000256" key="3">
    <source>
        <dbReference type="ARBA" id="ARBA00023242"/>
    </source>
</evidence>
<dbReference type="InterPro" id="IPR022783">
    <property type="entry name" value="GCFC_dom"/>
</dbReference>
<feature type="coiled-coil region" evidence="4">
    <location>
        <begin position="769"/>
        <end position="801"/>
    </location>
</feature>
<evidence type="ECO:0000313" key="8">
    <source>
        <dbReference type="WBParaSite" id="ALUE_0001673601-mRNA-1"/>
    </source>
</evidence>
<comment type="similarity">
    <text evidence="2">Belongs to the GCF family.</text>
</comment>
<organism evidence="7 8">
    <name type="scientific">Ascaris lumbricoides</name>
    <name type="common">Giant roundworm</name>
    <dbReference type="NCBI Taxonomy" id="6252"/>
    <lineage>
        <taxon>Eukaryota</taxon>
        <taxon>Metazoa</taxon>
        <taxon>Ecdysozoa</taxon>
        <taxon>Nematoda</taxon>
        <taxon>Chromadorea</taxon>
        <taxon>Rhabditida</taxon>
        <taxon>Spirurina</taxon>
        <taxon>Ascaridomorpha</taxon>
        <taxon>Ascaridoidea</taxon>
        <taxon>Ascarididae</taxon>
        <taxon>Ascaris</taxon>
    </lineage>
</organism>
<keyword evidence="3" id="KW-0539">Nucleus</keyword>
<accession>A0A9J2Q2T5</accession>
<name>A0A9J2Q2T5_ASCLU</name>
<comment type="subcellular location">
    <subcellularLocation>
        <location evidence="1">Nucleus</location>
    </subcellularLocation>
</comment>
<dbReference type="Proteomes" id="UP000036681">
    <property type="component" value="Unplaced"/>
</dbReference>
<dbReference type="PROSITE" id="PS50192">
    <property type="entry name" value="T_SNARE"/>
    <property type="match status" value="1"/>
</dbReference>
<dbReference type="Pfam" id="PF07842">
    <property type="entry name" value="GCFC"/>
    <property type="match status" value="1"/>
</dbReference>
<feature type="compositionally biased region" description="Basic and acidic residues" evidence="5">
    <location>
        <begin position="220"/>
        <end position="232"/>
    </location>
</feature>